<sequence length="69" mass="7526">MLFLLLIGCSTTTTIHLKPSLPPRPSKPQITALDEGEAVGLSKADFVKLTRYIILLEGYADALEIALQE</sequence>
<reference evidence="1" key="1">
    <citation type="submission" date="2020-03" db="EMBL/GenBank/DDBJ databases">
        <title>Spirochaetal bacteria isolated from arthropods constitute a novel genus Entomospira genus novum within the order Spirochaetales.</title>
        <authorList>
            <person name="Grana-Miraglia L."/>
            <person name="Sikutova S."/>
            <person name="Fingerle V."/>
            <person name="Sing A."/>
            <person name="Castillo-Ramirez S."/>
            <person name="Margos G."/>
            <person name="Rudolf I."/>
        </authorList>
    </citation>
    <scope>NUCLEOTIDE SEQUENCE</scope>
    <source>
        <strain evidence="1">BR149</strain>
    </source>
</reference>
<gene>
    <name evidence="1" type="ORF">HCT48_03585</name>
</gene>
<dbReference type="EMBL" id="JAATLM010000001">
    <property type="protein sequence ID" value="NIZ69295.1"/>
    <property type="molecule type" value="Genomic_DNA"/>
</dbReference>
<dbReference type="Proteomes" id="UP000778951">
    <property type="component" value="Unassembled WGS sequence"/>
</dbReference>
<keyword evidence="2" id="KW-1185">Reference proteome</keyword>
<dbReference type="RefSeq" id="WP_167695389.1">
    <property type="nucleotide sequence ID" value="NZ_CP118181.1"/>
</dbReference>
<evidence type="ECO:0000313" key="1">
    <source>
        <dbReference type="EMBL" id="NIZ69295.1"/>
    </source>
</evidence>
<organism evidence="1 2">
    <name type="scientific">Entomospira culicis</name>
    <dbReference type="NCBI Taxonomy" id="2719989"/>
    <lineage>
        <taxon>Bacteria</taxon>
        <taxon>Pseudomonadati</taxon>
        <taxon>Spirochaetota</taxon>
        <taxon>Spirochaetia</taxon>
        <taxon>Spirochaetales</taxon>
        <taxon>Spirochaetaceae</taxon>
        <taxon>Entomospira</taxon>
    </lineage>
</organism>
<accession>A0A968GK26</accession>
<proteinExistence type="predicted"/>
<protein>
    <submittedName>
        <fullName evidence="1">Uncharacterized protein</fullName>
    </submittedName>
</protein>
<dbReference type="AlphaFoldDB" id="A0A968GK26"/>
<name>A0A968GK26_9SPIO</name>
<comment type="caution">
    <text evidence="1">The sequence shown here is derived from an EMBL/GenBank/DDBJ whole genome shotgun (WGS) entry which is preliminary data.</text>
</comment>
<evidence type="ECO:0000313" key="2">
    <source>
        <dbReference type="Proteomes" id="UP000778951"/>
    </source>
</evidence>